<evidence type="ECO:0000313" key="3">
    <source>
        <dbReference type="Proteomes" id="UP000023152"/>
    </source>
</evidence>
<feature type="region of interest" description="Disordered" evidence="1">
    <location>
        <begin position="117"/>
        <end position="136"/>
    </location>
</feature>
<feature type="region of interest" description="Disordered" evidence="1">
    <location>
        <begin position="70"/>
        <end position="109"/>
    </location>
</feature>
<dbReference type="EMBL" id="ASPP01011136">
    <property type="protein sequence ID" value="ETO21985.1"/>
    <property type="molecule type" value="Genomic_DNA"/>
</dbReference>
<evidence type="ECO:0000256" key="1">
    <source>
        <dbReference type="SAM" id="MobiDB-lite"/>
    </source>
</evidence>
<feature type="compositionally biased region" description="Low complexity" evidence="1">
    <location>
        <begin position="74"/>
        <end position="89"/>
    </location>
</feature>
<name>X6N6U2_RETFI</name>
<accession>X6N6U2</accession>
<gene>
    <name evidence="2" type="ORF">RFI_15217</name>
</gene>
<dbReference type="Gene3D" id="3.30.1010.10">
    <property type="entry name" value="Phosphatidylinositol 3-kinase Catalytic Subunit, Chain A, domain 4"/>
    <property type="match status" value="1"/>
</dbReference>
<organism evidence="2 3">
    <name type="scientific">Reticulomyxa filosa</name>
    <dbReference type="NCBI Taxonomy" id="46433"/>
    <lineage>
        <taxon>Eukaryota</taxon>
        <taxon>Sar</taxon>
        <taxon>Rhizaria</taxon>
        <taxon>Retaria</taxon>
        <taxon>Foraminifera</taxon>
        <taxon>Monothalamids</taxon>
        <taxon>Reticulomyxidae</taxon>
        <taxon>Reticulomyxa</taxon>
    </lineage>
</organism>
<feature type="compositionally biased region" description="Basic and acidic residues" evidence="1">
    <location>
        <begin position="99"/>
        <end position="108"/>
    </location>
</feature>
<proteinExistence type="predicted"/>
<feature type="region of interest" description="Disordered" evidence="1">
    <location>
        <begin position="161"/>
        <end position="183"/>
    </location>
</feature>
<keyword evidence="3" id="KW-1185">Reference proteome</keyword>
<feature type="compositionally biased region" description="Low complexity" evidence="1">
    <location>
        <begin position="161"/>
        <end position="171"/>
    </location>
</feature>
<sequence>MHFHHTFFFKKKKLYTQRKSKSIGIEQSFEYFLNSHLDVKAVEATWPKELKRFRKKKEILEELSGRLTIDNRNTSTSSADTSSTLSPTSKNTDKNLGGEIKDNNEFRSRAYSATKQLPTYEHSKALRAKTPPPPLGTDRSVPIALQRMASATTASAVASVSEGNANGNGNEETGGGGVTPVNQQKIHGRDRSFSLTNIEGLQHMFDSPNLIIEDRSILVKKANAIGFYHAIFTVAPIPGLLQSASGRRNKIMHPWEGGDEPVVQIQVRKVFASNAKPVLMDCYMKDPNDRKVTLSSSFILKKGDDLRKDSSFVCLFVWQMD</sequence>
<evidence type="ECO:0000313" key="2">
    <source>
        <dbReference type="EMBL" id="ETO21985.1"/>
    </source>
</evidence>
<dbReference type="Proteomes" id="UP000023152">
    <property type="component" value="Unassembled WGS sequence"/>
</dbReference>
<reference evidence="2 3" key="1">
    <citation type="journal article" date="2013" name="Curr. Biol.">
        <title>The Genome of the Foraminiferan Reticulomyxa filosa.</title>
        <authorList>
            <person name="Glockner G."/>
            <person name="Hulsmann N."/>
            <person name="Schleicher M."/>
            <person name="Noegel A.A."/>
            <person name="Eichinger L."/>
            <person name="Gallinger C."/>
            <person name="Pawlowski J."/>
            <person name="Sierra R."/>
            <person name="Euteneuer U."/>
            <person name="Pillet L."/>
            <person name="Moustafa A."/>
            <person name="Platzer M."/>
            <person name="Groth M."/>
            <person name="Szafranski K."/>
            <person name="Schliwa M."/>
        </authorList>
    </citation>
    <scope>NUCLEOTIDE SEQUENCE [LARGE SCALE GENOMIC DNA]</scope>
</reference>
<protein>
    <submittedName>
        <fullName evidence="2">Uncharacterized protein</fullName>
    </submittedName>
</protein>
<dbReference type="AlphaFoldDB" id="X6N6U2"/>
<comment type="caution">
    <text evidence="2">The sequence shown here is derived from an EMBL/GenBank/DDBJ whole genome shotgun (WGS) entry which is preliminary data.</text>
</comment>